<comment type="caution">
    <text evidence="3">The sequence shown here is derived from an EMBL/GenBank/DDBJ whole genome shotgun (WGS) entry which is preliminary data.</text>
</comment>
<dbReference type="RefSeq" id="WP_191252132.1">
    <property type="nucleotide sequence ID" value="NZ_BNCI01000002.1"/>
</dbReference>
<evidence type="ECO:0000256" key="2">
    <source>
        <dbReference type="SAM" id="Phobius"/>
    </source>
</evidence>
<feature type="transmembrane region" description="Helical" evidence="2">
    <location>
        <begin position="45"/>
        <end position="63"/>
    </location>
</feature>
<dbReference type="Proteomes" id="UP000630923">
    <property type="component" value="Unassembled WGS sequence"/>
</dbReference>
<keyword evidence="4" id="KW-1185">Reference proteome</keyword>
<accession>A0A919AS59</accession>
<reference evidence="3" key="2">
    <citation type="submission" date="2020-09" db="EMBL/GenBank/DDBJ databases">
        <authorList>
            <person name="Sun Q."/>
            <person name="Kim S."/>
        </authorList>
    </citation>
    <scope>NUCLEOTIDE SEQUENCE</scope>
    <source>
        <strain evidence="3">KCTC 42590</strain>
    </source>
</reference>
<reference evidence="3" key="1">
    <citation type="journal article" date="2014" name="Int. J. Syst. Evol. Microbiol.">
        <title>Complete genome sequence of Corynebacterium casei LMG S-19264T (=DSM 44701T), isolated from a smear-ripened cheese.</title>
        <authorList>
            <consortium name="US DOE Joint Genome Institute (JGI-PGF)"/>
            <person name="Walter F."/>
            <person name="Albersmeier A."/>
            <person name="Kalinowski J."/>
            <person name="Ruckert C."/>
        </authorList>
    </citation>
    <scope>NUCLEOTIDE SEQUENCE</scope>
    <source>
        <strain evidence="3">KCTC 42590</strain>
    </source>
</reference>
<feature type="region of interest" description="Disordered" evidence="1">
    <location>
        <begin position="89"/>
        <end position="111"/>
    </location>
</feature>
<keyword evidence="2" id="KW-0812">Transmembrane</keyword>
<organism evidence="3 4">
    <name type="scientific">Kordiimonas sediminis</name>
    <dbReference type="NCBI Taxonomy" id="1735581"/>
    <lineage>
        <taxon>Bacteria</taxon>
        <taxon>Pseudomonadati</taxon>
        <taxon>Pseudomonadota</taxon>
        <taxon>Alphaproteobacteria</taxon>
        <taxon>Kordiimonadales</taxon>
        <taxon>Kordiimonadaceae</taxon>
        <taxon>Kordiimonas</taxon>
    </lineage>
</organism>
<keyword evidence="2" id="KW-1133">Transmembrane helix</keyword>
<dbReference type="AlphaFoldDB" id="A0A919AS59"/>
<evidence type="ECO:0000313" key="3">
    <source>
        <dbReference type="EMBL" id="GHF23775.1"/>
    </source>
</evidence>
<feature type="transmembrane region" description="Helical" evidence="2">
    <location>
        <begin position="6"/>
        <end position="24"/>
    </location>
</feature>
<feature type="compositionally biased region" description="Acidic residues" evidence="1">
    <location>
        <begin position="92"/>
        <end position="104"/>
    </location>
</feature>
<gene>
    <name evidence="3" type="ORF">GCM10017044_17930</name>
</gene>
<sequence>MILIIVRLILILVPIAAVIFWLRWRIKRKHSDAELSEDISDLRRILLISIALIFGAAMTLYFVDDGKGDPNMRYVPPYEKDGKIIPGHFVPIDEEPDNPTDTDGDTPKGQG</sequence>
<name>A0A919AS59_9PROT</name>
<protein>
    <submittedName>
        <fullName evidence="3">Uncharacterized protein</fullName>
    </submittedName>
</protein>
<evidence type="ECO:0000313" key="4">
    <source>
        <dbReference type="Proteomes" id="UP000630923"/>
    </source>
</evidence>
<dbReference type="EMBL" id="BNCI01000002">
    <property type="protein sequence ID" value="GHF23775.1"/>
    <property type="molecule type" value="Genomic_DNA"/>
</dbReference>
<keyword evidence="2" id="KW-0472">Membrane</keyword>
<evidence type="ECO:0000256" key="1">
    <source>
        <dbReference type="SAM" id="MobiDB-lite"/>
    </source>
</evidence>
<proteinExistence type="predicted"/>